<keyword evidence="5" id="KW-0551">Lipid droplet</keyword>
<evidence type="ECO:0000256" key="8">
    <source>
        <dbReference type="ARBA" id="ARBA00023136"/>
    </source>
</evidence>
<accession>A0A5J5C2K7</accession>
<name>A0A5J5C2K7_9ASTE</name>
<evidence type="ECO:0008006" key="12">
    <source>
        <dbReference type="Google" id="ProtNLM"/>
    </source>
</evidence>
<evidence type="ECO:0000256" key="1">
    <source>
        <dbReference type="ARBA" id="ARBA00002582"/>
    </source>
</evidence>
<evidence type="ECO:0000256" key="9">
    <source>
        <dbReference type="SAM" id="Phobius"/>
    </source>
</evidence>
<keyword evidence="11" id="KW-1185">Reference proteome</keyword>
<evidence type="ECO:0000256" key="3">
    <source>
        <dbReference type="ARBA" id="ARBA00004502"/>
    </source>
</evidence>
<keyword evidence="7 9" id="KW-1133">Transmembrane helix</keyword>
<dbReference type="GO" id="GO:0016020">
    <property type="term" value="C:membrane"/>
    <property type="evidence" value="ECO:0007669"/>
    <property type="project" value="UniProtKB-SubCell"/>
</dbReference>
<dbReference type="Pfam" id="PF01277">
    <property type="entry name" value="Oleosin"/>
    <property type="match status" value="1"/>
</dbReference>
<evidence type="ECO:0000256" key="7">
    <source>
        <dbReference type="ARBA" id="ARBA00022989"/>
    </source>
</evidence>
<dbReference type="EMBL" id="CM018032">
    <property type="protein sequence ID" value="KAA8548137.1"/>
    <property type="molecule type" value="Genomic_DNA"/>
</dbReference>
<evidence type="ECO:0000313" key="10">
    <source>
        <dbReference type="EMBL" id="KAA8548137.1"/>
    </source>
</evidence>
<dbReference type="PANTHER" id="PTHR33203:SF44">
    <property type="entry name" value="OLEOSIN 20.3 KDA"/>
    <property type="match status" value="1"/>
</dbReference>
<dbReference type="GO" id="GO:0019915">
    <property type="term" value="P:lipid storage"/>
    <property type="evidence" value="ECO:0007669"/>
    <property type="project" value="TreeGrafter"/>
</dbReference>
<evidence type="ECO:0000256" key="6">
    <source>
        <dbReference type="ARBA" id="ARBA00022692"/>
    </source>
</evidence>
<evidence type="ECO:0000313" key="11">
    <source>
        <dbReference type="Proteomes" id="UP000325577"/>
    </source>
</evidence>
<organism evidence="10 11">
    <name type="scientific">Nyssa sinensis</name>
    <dbReference type="NCBI Taxonomy" id="561372"/>
    <lineage>
        <taxon>Eukaryota</taxon>
        <taxon>Viridiplantae</taxon>
        <taxon>Streptophyta</taxon>
        <taxon>Embryophyta</taxon>
        <taxon>Tracheophyta</taxon>
        <taxon>Spermatophyta</taxon>
        <taxon>Magnoliopsida</taxon>
        <taxon>eudicotyledons</taxon>
        <taxon>Gunneridae</taxon>
        <taxon>Pentapetalae</taxon>
        <taxon>asterids</taxon>
        <taxon>Cornales</taxon>
        <taxon>Nyssaceae</taxon>
        <taxon>Nyssa</taxon>
    </lineage>
</organism>
<dbReference type="PANTHER" id="PTHR33203">
    <property type="entry name" value="OLEOSIN"/>
    <property type="match status" value="1"/>
</dbReference>
<comment type="function">
    <text evidence="1">May have a structural role to stabilize the lipid body during desiccation of the seed by preventing coalescence of the oil. Probably interacts with both lipid and phospholipid moieties of lipid bodies. May also provide recognition signals for specific lipase anchorage in lipolysis during seedling growth.</text>
</comment>
<dbReference type="GO" id="GO:0012511">
    <property type="term" value="C:monolayer-surrounded lipid storage body"/>
    <property type="evidence" value="ECO:0007669"/>
    <property type="project" value="InterPro"/>
</dbReference>
<reference evidence="10 11" key="1">
    <citation type="submission" date="2019-09" db="EMBL/GenBank/DDBJ databases">
        <title>A chromosome-level genome assembly of the Chinese tupelo Nyssa sinensis.</title>
        <authorList>
            <person name="Yang X."/>
            <person name="Kang M."/>
            <person name="Yang Y."/>
            <person name="Xiong H."/>
            <person name="Wang M."/>
            <person name="Zhang Z."/>
            <person name="Wang Z."/>
            <person name="Wu H."/>
            <person name="Ma T."/>
            <person name="Liu J."/>
            <person name="Xi Z."/>
        </authorList>
    </citation>
    <scope>NUCLEOTIDE SEQUENCE [LARGE SCALE GENOMIC DNA]</scope>
    <source>
        <strain evidence="10">J267</strain>
        <tissue evidence="10">Leaf</tissue>
    </source>
</reference>
<dbReference type="OrthoDB" id="1929188at2759"/>
<gene>
    <name evidence="10" type="ORF">F0562_004601</name>
</gene>
<dbReference type="InterPro" id="IPR000136">
    <property type="entry name" value="Oleosin"/>
</dbReference>
<keyword evidence="8 9" id="KW-0472">Membrane</keyword>
<keyword evidence="6 9" id="KW-0812">Transmembrane</keyword>
<feature type="transmembrane region" description="Helical" evidence="9">
    <location>
        <begin position="34"/>
        <end position="63"/>
    </location>
</feature>
<dbReference type="AlphaFoldDB" id="A0A5J5C2K7"/>
<evidence type="ECO:0000256" key="5">
    <source>
        <dbReference type="ARBA" id="ARBA00022677"/>
    </source>
</evidence>
<comment type="similarity">
    <text evidence="4">Belongs to the oleosin family.</text>
</comment>
<dbReference type="GO" id="GO:0010344">
    <property type="term" value="P:seed oilbody biogenesis"/>
    <property type="evidence" value="ECO:0007669"/>
    <property type="project" value="TreeGrafter"/>
</dbReference>
<dbReference type="GO" id="GO:0050826">
    <property type="term" value="P:response to freezing"/>
    <property type="evidence" value="ECO:0007669"/>
    <property type="project" value="TreeGrafter"/>
</dbReference>
<feature type="transmembrane region" description="Helical" evidence="9">
    <location>
        <begin position="75"/>
        <end position="108"/>
    </location>
</feature>
<evidence type="ECO:0000256" key="2">
    <source>
        <dbReference type="ARBA" id="ARBA00004141"/>
    </source>
</evidence>
<evidence type="ECO:0000256" key="4">
    <source>
        <dbReference type="ARBA" id="ARBA00010858"/>
    </source>
</evidence>
<protein>
    <recommendedName>
        <fullName evidence="12">Oleosin</fullName>
    </recommendedName>
</protein>
<comment type="subcellular location">
    <subcellularLocation>
        <location evidence="3">Lipid droplet</location>
    </subcellularLocation>
    <subcellularLocation>
        <location evidence="2">Membrane</location>
        <topology evidence="2">Multi-pass membrane protein</topology>
    </subcellularLocation>
</comment>
<dbReference type="Proteomes" id="UP000325577">
    <property type="component" value="Linkage Group LG1"/>
</dbReference>
<sequence>MADRPHQLQVHPQHRYDAGVKSLIPQRGPSATQILAVITLLPVGGTLLCLSGITLVGTLIGLALTTPLFILFSPVLVPAAITICLAVTGFLASGAFGLTALTSLSWLFNWLRRAIAAMPEQFDQAKRRMQDMAVQMGQKTKEMGQTANNDGRDEDDWHLVNAEKATMQIC</sequence>
<proteinExistence type="inferred from homology"/>